<protein>
    <submittedName>
        <fullName evidence="1">Uncharacterized protein</fullName>
    </submittedName>
</protein>
<evidence type="ECO:0000313" key="2">
    <source>
        <dbReference type="Proteomes" id="UP000070700"/>
    </source>
</evidence>
<accession>A0A132BB03</accession>
<evidence type="ECO:0000313" key="1">
    <source>
        <dbReference type="EMBL" id="KUJ09558.1"/>
    </source>
</evidence>
<dbReference type="KEGG" id="psco:LY89DRAFT_675730"/>
<dbReference type="RefSeq" id="XP_018063913.1">
    <property type="nucleotide sequence ID" value="XM_018213531.1"/>
</dbReference>
<dbReference type="AlphaFoldDB" id="A0A132BB03"/>
<keyword evidence="2" id="KW-1185">Reference proteome</keyword>
<reference evidence="1 2" key="1">
    <citation type="submission" date="2015-10" db="EMBL/GenBank/DDBJ databases">
        <title>Full genome of DAOMC 229536 Phialocephala scopiformis, a fungal endophyte of spruce producing the potent anti-insectan compound rugulosin.</title>
        <authorList>
            <consortium name="DOE Joint Genome Institute"/>
            <person name="Walker A.K."/>
            <person name="Frasz S.L."/>
            <person name="Seifert K.A."/>
            <person name="Miller J.D."/>
            <person name="Mondo S.J."/>
            <person name="Labutti K."/>
            <person name="Lipzen A."/>
            <person name="Dockter R."/>
            <person name="Kennedy M."/>
            <person name="Grigoriev I.V."/>
            <person name="Spatafora J.W."/>
        </authorList>
    </citation>
    <scope>NUCLEOTIDE SEQUENCE [LARGE SCALE GENOMIC DNA]</scope>
    <source>
        <strain evidence="1 2">CBS 120377</strain>
    </source>
</reference>
<proteinExistence type="predicted"/>
<dbReference type="EMBL" id="KQ947431">
    <property type="protein sequence ID" value="KUJ09558.1"/>
    <property type="molecule type" value="Genomic_DNA"/>
</dbReference>
<organism evidence="1 2">
    <name type="scientific">Mollisia scopiformis</name>
    <name type="common">Conifer needle endophyte fungus</name>
    <name type="synonym">Phialocephala scopiformis</name>
    <dbReference type="NCBI Taxonomy" id="149040"/>
    <lineage>
        <taxon>Eukaryota</taxon>
        <taxon>Fungi</taxon>
        <taxon>Dikarya</taxon>
        <taxon>Ascomycota</taxon>
        <taxon>Pezizomycotina</taxon>
        <taxon>Leotiomycetes</taxon>
        <taxon>Helotiales</taxon>
        <taxon>Mollisiaceae</taxon>
        <taxon>Mollisia</taxon>
    </lineage>
</organism>
<gene>
    <name evidence="1" type="ORF">LY89DRAFT_675730</name>
</gene>
<dbReference type="OrthoDB" id="5374120at2759"/>
<dbReference type="InParanoid" id="A0A132BB03"/>
<dbReference type="Proteomes" id="UP000070700">
    <property type="component" value="Unassembled WGS sequence"/>
</dbReference>
<dbReference type="GeneID" id="28823257"/>
<sequence>MSSLDTGHVERCIFLEIPTELRINVYKLLVWKPIVFLASKNMHTAILRTNWKVYQEAQGILYSAIVFNQGEDIKCLRPEPDLLDPNGVTTLCSASFQFSAYFYFGSWQLDRTIRIRINKSFNINRKDRKPFKTFLASTSIFKDLAKVISNSTFVKVLNVDIGVEVEVVHHFDPGHEYTKVAQQKATDIFLDCGLLEPLRELTNVVKFNVSLLALKFADPEYQITARQNIMLQELEATIENNAKHLAVEGLKIRD</sequence>
<name>A0A132BB03_MOLSC</name>